<organism evidence="1 2">
    <name type="scientific">Escherichia coli</name>
    <dbReference type="NCBI Taxonomy" id="562"/>
    <lineage>
        <taxon>Bacteria</taxon>
        <taxon>Pseudomonadati</taxon>
        <taxon>Pseudomonadota</taxon>
        <taxon>Gammaproteobacteria</taxon>
        <taxon>Enterobacterales</taxon>
        <taxon>Enterobacteriaceae</taxon>
        <taxon>Escherichia</taxon>
    </lineage>
</organism>
<reference evidence="1 2" key="1">
    <citation type="submission" date="2018-06" db="EMBL/GenBank/DDBJ databases">
        <authorList>
            <consortium name="Pathogen Informatics"/>
            <person name="Doyle S."/>
        </authorList>
    </citation>
    <scope>NUCLEOTIDE SEQUENCE [LARGE SCALE GENOMIC DNA]</scope>
    <source>
        <strain evidence="1 2">NCTC10764</strain>
    </source>
</reference>
<gene>
    <name evidence="1" type="primary">fixA_1</name>
    <name evidence="1" type="ORF">NCTC10764_05928</name>
</gene>
<protein>
    <submittedName>
        <fullName evidence="1">Electron transfer flavoprotein FixA</fullName>
    </submittedName>
</protein>
<sequence length="65" mass="7134">MKAILGAAKKPVQVWSAADIGFNAEAAWSEQQVAAPKQRERQRIVIEGDGEEQIAAFAENLRKVI</sequence>
<name>A0A376K5X2_ECOLX</name>
<evidence type="ECO:0000313" key="2">
    <source>
        <dbReference type="Proteomes" id="UP000255201"/>
    </source>
</evidence>
<dbReference type="AlphaFoldDB" id="A0A376K5X2"/>
<dbReference type="InterPro" id="IPR014729">
    <property type="entry name" value="Rossmann-like_a/b/a_fold"/>
</dbReference>
<proteinExistence type="predicted"/>
<evidence type="ECO:0000313" key="1">
    <source>
        <dbReference type="EMBL" id="STE77317.1"/>
    </source>
</evidence>
<dbReference type="Proteomes" id="UP000255201">
    <property type="component" value="Unassembled WGS sequence"/>
</dbReference>
<accession>A0A376K5X2</accession>
<dbReference type="Gene3D" id="3.40.50.620">
    <property type="entry name" value="HUPs"/>
    <property type="match status" value="1"/>
</dbReference>
<dbReference type="EMBL" id="UFZL01000003">
    <property type="protein sequence ID" value="STE77317.1"/>
    <property type="molecule type" value="Genomic_DNA"/>
</dbReference>
<dbReference type="SUPFAM" id="SSF52402">
    <property type="entry name" value="Adenine nucleotide alpha hydrolases-like"/>
    <property type="match status" value="1"/>
</dbReference>